<feature type="compositionally biased region" description="Low complexity" evidence="1">
    <location>
        <begin position="309"/>
        <end position="331"/>
    </location>
</feature>
<comment type="caution">
    <text evidence="3">The sequence shown here is derived from an EMBL/GenBank/DDBJ whole genome shotgun (WGS) entry which is preliminary data.</text>
</comment>
<dbReference type="GO" id="GO:0014069">
    <property type="term" value="C:postsynaptic density"/>
    <property type="evidence" value="ECO:0007669"/>
    <property type="project" value="TreeGrafter"/>
</dbReference>
<evidence type="ECO:0000313" key="4">
    <source>
        <dbReference type="Proteomes" id="UP000269221"/>
    </source>
</evidence>
<dbReference type="AlphaFoldDB" id="A0A3M0JCN2"/>
<dbReference type="PANTHER" id="PTHR45799">
    <property type="entry name" value="RETICULON-LIKE PROTEIN"/>
    <property type="match status" value="1"/>
</dbReference>
<feature type="region of interest" description="Disordered" evidence="1">
    <location>
        <begin position="413"/>
        <end position="501"/>
    </location>
</feature>
<evidence type="ECO:0000313" key="3">
    <source>
        <dbReference type="EMBL" id="RMB98608.1"/>
    </source>
</evidence>
<organism evidence="3 4">
    <name type="scientific">Hirundo rustica rustica</name>
    <dbReference type="NCBI Taxonomy" id="333673"/>
    <lineage>
        <taxon>Eukaryota</taxon>
        <taxon>Metazoa</taxon>
        <taxon>Chordata</taxon>
        <taxon>Craniata</taxon>
        <taxon>Vertebrata</taxon>
        <taxon>Euteleostomi</taxon>
        <taxon>Archelosauria</taxon>
        <taxon>Archosauria</taxon>
        <taxon>Dinosauria</taxon>
        <taxon>Saurischia</taxon>
        <taxon>Theropoda</taxon>
        <taxon>Coelurosauria</taxon>
        <taxon>Aves</taxon>
        <taxon>Neognathae</taxon>
        <taxon>Neoaves</taxon>
        <taxon>Telluraves</taxon>
        <taxon>Australaves</taxon>
        <taxon>Passeriformes</taxon>
        <taxon>Sylvioidea</taxon>
        <taxon>Hirundinidae</taxon>
        <taxon>Hirundo</taxon>
    </lineage>
</organism>
<feature type="compositionally biased region" description="Basic and acidic residues" evidence="1">
    <location>
        <begin position="192"/>
        <end position="201"/>
    </location>
</feature>
<keyword evidence="4" id="KW-1185">Reference proteome</keyword>
<reference evidence="3 4" key="1">
    <citation type="submission" date="2018-07" db="EMBL/GenBank/DDBJ databases">
        <title>A high quality draft genome assembly of the barn swallow (H. rustica rustica).</title>
        <authorList>
            <person name="Formenti G."/>
            <person name="Chiara M."/>
            <person name="Poveda L."/>
            <person name="Francoijs K.-J."/>
            <person name="Bonisoli-Alquati A."/>
            <person name="Canova L."/>
            <person name="Gianfranceschi L."/>
            <person name="Horner D.S."/>
            <person name="Saino N."/>
        </authorList>
    </citation>
    <scope>NUCLEOTIDE SEQUENCE [LARGE SCALE GENOMIC DNA]</scope>
    <source>
        <strain evidence="3">Chelidonia</strain>
        <tissue evidence="3">Blood</tissue>
    </source>
</reference>
<feature type="compositionally biased region" description="Basic and acidic residues" evidence="1">
    <location>
        <begin position="473"/>
        <end position="501"/>
    </location>
</feature>
<feature type="signal peptide" evidence="2">
    <location>
        <begin position="1"/>
        <end position="17"/>
    </location>
</feature>
<keyword evidence="2" id="KW-0732">Signal</keyword>
<dbReference type="GO" id="GO:0043005">
    <property type="term" value="C:neuron projection"/>
    <property type="evidence" value="ECO:0007669"/>
    <property type="project" value="TreeGrafter"/>
</dbReference>
<dbReference type="GO" id="GO:0007420">
    <property type="term" value="P:brain development"/>
    <property type="evidence" value="ECO:0007669"/>
    <property type="project" value="TreeGrafter"/>
</dbReference>
<feature type="compositionally biased region" description="Basic and acidic residues" evidence="1">
    <location>
        <begin position="236"/>
        <end position="249"/>
    </location>
</feature>
<evidence type="ECO:0000256" key="1">
    <source>
        <dbReference type="SAM" id="MobiDB-lite"/>
    </source>
</evidence>
<dbReference type="GO" id="GO:0071787">
    <property type="term" value="P:endoplasmic reticulum tubular network formation"/>
    <property type="evidence" value="ECO:0007669"/>
    <property type="project" value="TreeGrafter"/>
</dbReference>
<evidence type="ECO:0000256" key="2">
    <source>
        <dbReference type="SAM" id="SignalP"/>
    </source>
</evidence>
<dbReference type="STRING" id="333673.A0A3M0JCN2"/>
<proteinExistence type="predicted"/>
<dbReference type="EMBL" id="QRBI01000152">
    <property type="protein sequence ID" value="RMB98608.1"/>
    <property type="molecule type" value="Genomic_DNA"/>
</dbReference>
<sequence>MSCTCLMCGGLWGKAVVVVFRDGIILCVCKEEGNTRMQVARELSHGHFPGSGSTAAAMSLSYDDEAFTVCGGAGVTGSSHLFDYGSTANGGDNSFYTSLISDVHYTTPRDSTYFTGIYQQENTPIPCSGSTEGFNALGHPVQDVTGFESRGLFSSDSGIEMTPAESTEVDKTLADPMKVEAYKYMDMSRSEEIKYQEKHDSDSEDESPGLSDKYRGAPAGSSHAAEPPRTPSESTKAAKEQDLLEDRKPGGQHSPSVATTPVKITLTETESTKEAASKEPSPTQPDTGLKPSHEVVPTVTVSEPEDDSPGSVTPPSSGTEPSGSESPGKGSLSEDELISAIKEAKSFSFEPPEAQRSAAAPEKREQRAKPGRAPSSSHGDNEASSAESGDSEIELVSEDPLAAEEVLHSNYMTFSHIGGPPPSPASPSIQYSILREEREAELDSELIIESCDASSASEESPKREQDSPLMKPKVMDIIKEENNSRGDASDYEAGKMTESRMNRENLAESSSYLKSSFVAPKIGAEPPTSAVSTEELKERVILKKPIEETAVNQSKVSSKDLGKKSPLASFLLPFLNKQKGKEGMGQWAVTHRLDDTMGRTQAPGRILLDTRSNKINHLKCIILQHTPVPTCHEAS</sequence>
<dbReference type="InterPro" id="IPR046964">
    <property type="entry name" value="RTN1-4"/>
</dbReference>
<evidence type="ECO:0008006" key="5">
    <source>
        <dbReference type="Google" id="ProtNLM"/>
    </source>
</evidence>
<protein>
    <recommendedName>
        <fullName evidence="5">RTN1 protein</fullName>
    </recommendedName>
</protein>
<feature type="compositionally biased region" description="Polar residues" evidence="1">
    <location>
        <begin position="374"/>
        <end position="388"/>
    </location>
</feature>
<accession>A0A3M0JCN2</accession>
<dbReference type="GO" id="GO:0005789">
    <property type="term" value="C:endoplasmic reticulum membrane"/>
    <property type="evidence" value="ECO:0007669"/>
    <property type="project" value="TreeGrafter"/>
</dbReference>
<dbReference type="GO" id="GO:0030182">
    <property type="term" value="P:neuron differentiation"/>
    <property type="evidence" value="ECO:0007669"/>
    <property type="project" value="TreeGrafter"/>
</dbReference>
<dbReference type="Proteomes" id="UP000269221">
    <property type="component" value="Unassembled WGS sequence"/>
</dbReference>
<feature type="region of interest" description="Disordered" evidence="1">
    <location>
        <begin position="192"/>
        <end position="401"/>
    </location>
</feature>
<dbReference type="PANTHER" id="PTHR45799:SF5">
    <property type="entry name" value="RETICULON-1"/>
    <property type="match status" value="1"/>
</dbReference>
<feature type="chain" id="PRO_5018153704" description="RTN1 protein" evidence="2">
    <location>
        <begin position="18"/>
        <end position="635"/>
    </location>
</feature>
<name>A0A3M0JCN2_HIRRU</name>
<gene>
    <name evidence="3" type="ORF">DUI87_24824</name>
</gene>
<dbReference type="OrthoDB" id="567788at2759"/>